<dbReference type="InterPro" id="IPR011010">
    <property type="entry name" value="DNA_brk_join_enz"/>
</dbReference>
<proteinExistence type="predicted"/>
<keyword evidence="1" id="KW-0233">DNA recombination</keyword>
<evidence type="ECO:0000313" key="3">
    <source>
        <dbReference type="Proteomes" id="UP001190700"/>
    </source>
</evidence>
<organism evidence="2 3">
    <name type="scientific">Cymbomonas tetramitiformis</name>
    <dbReference type="NCBI Taxonomy" id="36881"/>
    <lineage>
        <taxon>Eukaryota</taxon>
        <taxon>Viridiplantae</taxon>
        <taxon>Chlorophyta</taxon>
        <taxon>Pyramimonadophyceae</taxon>
        <taxon>Pyramimonadales</taxon>
        <taxon>Pyramimonadaceae</taxon>
        <taxon>Cymbomonas</taxon>
    </lineage>
</organism>
<dbReference type="InterPro" id="IPR052925">
    <property type="entry name" value="Phage_Integrase-like_Recomb"/>
</dbReference>
<dbReference type="GO" id="GO:0015074">
    <property type="term" value="P:DNA integration"/>
    <property type="evidence" value="ECO:0007669"/>
    <property type="project" value="InterPro"/>
</dbReference>
<evidence type="ECO:0008006" key="4">
    <source>
        <dbReference type="Google" id="ProtNLM"/>
    </source>
</evidence>
<name>A0AAE0C8G4_9CHLO</name>
<protein>
    <recommendedName>
        <fullName evidence="4">Tyr recombinase domain-containing protein</fullName>
    </recommendedName>
</protein>
<dbReference type="InterPro" id="IPR013762">
    <property type="entry name" value="Integrase-like_cat_sf"/>
</dbReference>
<dbReference type="Proteomes" id="UP001190700">
    <property type="component" value="Unassembled WGS sequence"/>
</dbReference>
<evidence type="ECO:0000313" key="2">
    <source>
        <dbReference type="EMBL" id="KAK3250396.1"/>
    </source>
</evidence>
<dbReference type="PANTHER" id="PTHR34605:SF5">
    <property type="entry name" value="INTEGRASE_RECOMBINASE XERD HOMOLOG"/>
    <property type="match status" value="1"/>
</dbReference>
<dbReference type="EMBL" id="LGRX02026736">
    <property type="protein sequence ID" value="KAK3250396.1"/>
    <property type="molecule type" value="Genomic_DNA"/>
</dbReference>
<dbReference type="PANTHER" id="PTHR34605">
    <property type="entry name" value="PHAGE_INTEGRASE DOMAIN-CONTAINING PROTEIN"/>
    <property type="match status" value="1"/>
</dbReference>
<accession>A0AAE0C8G4</accession>
<keyword evidence="3" id="KW-1185">Reference proteome</keyword>
<comment type="caution">
    <text evidence="2">The sequence shown here is derived from an EMBL/GenBank/DDBJ whole genome shotgun (WGS) entry which is preliminary data.</text>
</comment>
<reference evidence="2 3" key="1">
    <citation type="journal article" date="2015" name="Genome Biol. Evol.">
        <title>Comparative Genomics of a Bacterivorous Green Alga Reveals Evolutionary Causalities and Consequences of Phago-Mixotrophic Mode of Nutrition.</title>
        <authorList>
            <person name="Burns J.A."/>
            <person name="Paasch A."/>
            <person name="Narechania A."/>
            <person name="Kim E."/>
        </authorList>
    </citation>
    <scope>NUCLEOTIDE SEQUENCE [LARGE SCALE GENOMIC DNA]</scope>
    <source>
        <strain evidence="2 3">PLY_AMNH</strain>
    </source>
</reference>
<dbReference type="SUPFAM" id="SSF56349">
    <property type="entry name" value="DNA breaking-rejoining enzymes"/>
    <property type="match status" value="1"/>
</dbReference>
<dbReference type="Gene3D" id="1.10.443.10">
    <property type="entry name" value="Intergrase catalytic core"/>
    <property type="match status" value="1"/>
</dbReference>
<dbReference type="AlphaFoldDB" id="A0AAE0C8G4"/>
<dbReference type="GO" id="GO:0003677">
    <property type="term" value="F:DNA binding"/>
    <property type="evidence" value="ECO:0007669"/>
    <property type="project" value="InterPro"/>
</dbReference>
<gene>
    <name evidence="2" type="ORF">CYMTET_40226</name>
</gene>
<sequence>MAPLLPATDETLILFITFSSWFVRPDSIKTYINGIRQLHLQRGYEWKPVAQRHRVAATLQGVRRFWAKPSKSVMPITLKNLADMSRCLNFQDLNSLSLWAAILVGFFGLFRKDNLTEGKAGAWNSRASLVRDDVLFSEDGETVWLRVRYSKTIQCGERCHWVPLRRVPGSALCPVAAVRALMIATAGRAGDSALFVIEKGTGKRTQLVPMGHGDLVKGLKALAAAVGLNPGDYAGHSLRRGGATAALQLDVHSVYIKLQGDWKSDCYERYFEMDPEQRLILPGVMAEAAAAV</sequence>
<dbReference type="GO" id="GO:0006310">
    <property type="term" value="P:DNA recombination"/>
    <property type="evidence" value="ECO:0007669"/>
    <property type="project" value="UniProtKB-KW"/>
</dbReference>
<evidence type="ECO:0000256" key="1">
    <source>
        <dbReference type="ARBA" id="ARBA00023172"/>
    </source>
</evidence>